<accession>A0A074W721</accession>
<dbReference type="GeneID" id="25415899"/>
<dbReference type="EMBL" id="KL584727">
    <property type="protein sequence ID" value="KEQ68648.1"/>
    <property type="molecule type" value="Genomic_DNA"/>
</dbReference>
<dbReference type="AlphaFoldDB" id="A0A074W721"/>
<dbReference type="RefSeq" id="XP_013422861.1">
    <property type="nucleotide sequence ID" value="XM_013567407.1"/>
</dbReference>
<name>A0A074W721_9PEZI</name>
<protein>
    <submittedName>
        <fullName evidence="2">Uncharacterized protein</fullName>
    </submittedName>
</protein>
<dbReference type="HOGENOM" id="CLU_108091_0_0_1"/>
<gene>
    <name evidence="2" type="ORF">M436DRAFT_76755</name>
</gene>
<evidence type="ECO:0000256" key="1">
    <source>
        <dbReference type="SAM" id="MobiDB-lite"/>
    </source>
</evidence>
<feature type="compositionally biased region" description="Acidic residues" evidence="1">
    <location>
        <begin position="110"/>
        <end position="134"/>
    </location>
</feature>
<proteinExistence type="predicted"/>
<reference evidence="2 3" key="1">
    <citation type="journal article" date="2014" name="BMC Genomics">
        <title>Genome sequencing of four Aureobasidium pullulans varieties: biotechnological potential, stress tolerance, and description of new species.</title>
        <authorList>
            <person name="Gostin Ar C."/>
            <person name="Ohm R.A."/>
            <person name="Kogej T."/>
            <person name="Sonjak S."/>
            <person name="Turk M."/>
            <person name="Zajc J."/>
            <person name="Zalar P."/>
            <person name="Grube M."/>
            <person name="Sun H."/>
            <person name="Han J."/>
            <person name="Sharma A."/>
            <person name="Chiniquy J."/>
            <person name="Ngan C.Y."/>
            <person name="Lipzen A."/>
            <person name="Barry K."/>
            <person name="Grigoriev I.V."/>
            <person name="Gunde-Cimerman N."/>
        </authorList>
    </citation>
    <scope>NUCLEOTIDE SEQUENCE [LARGE SCALE GENOMIC DNA]</scope>
    <source>
        <strain evidence="2 3">CBS 147.97</strain>
    </source>
</reference>
<feature type="region of interest" description="Disordered" evidence="1">
    <location>
        <begin position="107"/>
        <end position="140"/>
    </location>
</feature>
<organism evidence="2 3">
    <name type="scientific">Aureobasidium namibiae CBS 147.97</name>
    <dbReference type="NCBI Taxonomy" id="1043004"/>
    <lineage>
        <taxon>Eukaryota</taxon>
        <taxon>Fungi</taxon>
        <taxon>Dikarya</taxon>
        <taxon>Ascomycota</taxon>
        <taxon>Pezizomycotina</taxon>
        <taxon>Dothideomycetes</taxon>
        <taxon>Dothideomycetidae</taxon>
        <taxon>Dothideales</taxon>
        <taxon>Saccotheciaceae</taxon>
        <taxon>Aureobasidium</taxon>
    </lineage>
</organism>
<evidence type="ECO:0000313" key="3">
    <source>
        <dbReference type="Proteomes" id="UP000027730"/>
    </source>
</evidence>
<keyword evidence="3" id="KW-1185">Reference proteome</keyword>
<evidence type="ECO:0000313" key="2">
    <source>
        <dbReference type="EMBL" id="KEQ68648.1"/>
    </source>
</evidence>
<dbReference type="OrthoDB" id="4483229at2759"/>
<dbReference type="Proteomes" id="UP000027730">
    <property type="component" value="Unassembled WGS sequence"/>
</dbReference>
<sequence>MLFPIVCAAPLSKELMNHFISVSGIDTTDTADFVFIDNMSTHYSNPSTFPVSADSNPCSPFMGKSPTEIWEMLVKLCKDTGSEIMVWYVIVLDERSERDGTVLLVTDVGDVGEEDGGGDGDGDGDGEEEGEEEDGGGRRIQTVRATFEVAAEEVVLFHTGHRGIEEDQWKAEKDKDGVFRG</sequence>